<dbReference type="Gene3D" id="3.20.20.140">
    <property type="entry name" value="Metal-dependent hydrolases"/>
    <property type="match status" value="1"/>
</dbReference>
<keyword evidence="1" id="KW-0456">Lyase</keyword>
<evidence type="ECO:0000256" key="1">
    <source>
        <dbReference type="ARBA" id="ARBA00023239"/>
    </source>
</evidence>
<dbReference type="SUPFAM" id="SSF51556">
    <property type="entry name" value="Metallo-dependent hydrolases"/>
    <property type="match status" value="1"/>
</dbReference>
<dbReference type="InterPro" id="IPR032465">
    <property type="entry name" value="ACMSD"/>
</dbReference>
<evidence type="ECO:0000313" key="4">
    <source>
        <dbReference type="Proteomes" id="UP000297597"/>
    </source>
</evidence>
<dbReference type="GO" id="GO:0016787">
    <property type="term" value="F:hydrolase activity"/>
    <property type="evidence" value="ECO:0007669"/>
    <property type="project" value="InterPro"/>
</dbReference>
<name>A0A4Y7RR84_9FIRM</name>
<evidence type="ECO:0000259" key="2">
    <source>
        <dbReference type="Pfam" id="PF04909"/>
    </source>
</evidence>
<dbReference type="EMBL" id="QFFZ01000016">
    <property type="protein sequence ID" value="TEB11270.1"/>
    <property type="molecule type" value="Genomic_DNA"/>
</dbReference>
<sequence length="274" mass="31003">MADYKIIDWRLRPPFGSFKANKIFGDPTFSAAPTYPESARQFSMDLLIKEMDECGVEIGMVPFRKGQDQGDIGKLLDAYPGRFICMAHIDPYAEDPIKDIDDLIVQGRAKCAIIEPGQYFVKKPVPADDKILYPIYEKCEAENIILTITFGGLYCEALELYNPIFIDRVAKDFPNLKIVLTHGGWPYTVEICHVAYQRPNVYLSPDCYLTSFHPGYQSYVTAANNILQDKIIFATVYPGYSLEVCVNEYLNNGIKPDVLPKVFYHNAAKLLGLE</sequence>
<evidence type="ECO:0000313" key="3">
    <source>
        <dbReference type="EMBL" id="TEB11270.1"/>
    </source>
</evidence>
<dbReference type="InterPro" id="IPR032466">
    <property type="entry name" value="Metal_Hydrolase"/>
</dbReference>
<comment type="caution">
    <text evidence="3">The sequence shown here is derived from an EMBL/GenBank/DDBJ whole genome shotgun (WGS) entry which is preliminary data.</text>
</comment>
<dbReference type="InterPro" id="IPR006680">
    <property type="entry name" value="Amidohydro-rel"/>
</dbReference>
<dbReference type="PANTHER" id="PTHR21240">
    <property type="entry name" value="2-AMINO-3-CARBOXYLMUCONATE-6-SEMIALDEHYDE DECARBOXYLASE"/>
    <property type="match status" value="1"/>
</dbReference>
<accession>A0A4Y7RR84</accession>
<dbReference type="GO" id="GO:0016831">
    <property type="term" value="F:carboxy-lyase activity"/>
    <property type="evidence" value="ECO:0007669"/>
    <property type="project" value="InterPro"/>
</dbReference>
<gene>
    <name evidence="3" type="ORF">Pmgp_01805</name>
</gene>
<dbReference type="Proteomes" id="UP000297597">
    <property type="component" value="Unassembled WGS sequence"/>
</dbReference>
<feature type="domain" description="Amidohydrolase-related" evidence="2">
    <location>
        <begin position="73"/>
        <end position="273"/>
    </location>
</feature>
<dbReference type="OrthoDB" id="9771932at2"/>
<protein>
    <recommendedName>
        <fullName evidence="2">Amidohydrolase-related domain-containing protein</fullName>
    </recommendedName>
</protein>
<proteinExistence type="predicted"/>
<dbReference type="AlphaFoldDB" id="A0A4Y7RR84"/>
<reference evidence="3 4" key="1">
    <citation type="journal article" date="2018" name="Environ. Microbiol.">
        <title>Novel energy conservation strategies and behaviour of Pelotomaculum schinkii driving syntrophic propionate catabolism.</title>
        <authorList>
            <person name="Hidalgo-Ahumada C.A.P."/>
            <person name="Nobu M.K."/>
            <person name="Narihiro T."/>
            <person name="Tamaki H."/>
            <person name="Liu W.T."/>
            <person name="Kamagata Y."/>
            <person name="Stams A.J.M."/>
            <person name="Imachi H."/>
            <person name="Sousa D.Z."/>
        </authorList>
    </citation>
    <scope>NUCLEOTIDE SEQUENCE [LARGE SCALE GENOMIC DNA]</scope>
    <source>
        <strain evidence="3 4">MGP</strain>
    </source>
</reference>
<keyword evidence="4" id="KW-1185">Reference proteome</keyword>
<organism evidence="3 4">
    <name type="scientific">Pelotomaculum propionicicum</name>
    <dbReference type="NCBI Taxonomy" id="258475"/>
    <lineage>
        <taxon>Bacteria</taxon>
        <taxon>Bacillati</taxon>
        <taxon>Bacillota</taxon>
        <taxon>Clostridia</taxon>
        <taxon>Eubacteriales</taxon>
        <taxon>Desulfotomaculaceae</taxon>
        <taxon>Pelotomaculum</taxon>
    </lineage>
</organism>
<dbReference type="RefSeq" id="WP_134213655.1">
    <property type="nucleotide sequence ID" value="NZ_QFFZ01000016.1"/>
</dbReference>
<dbReference type="Pfam" id="PF04909">
    <property type="entry name" value="Amidohydro_2"/>
    <property type="match status" value="1"/>
</dbReference>